<comment type="caution">
    <text evidence="2">The sequence shown here is derived from an EMBL/GenBank/DDBJ whole genome shotgun (WGS) entry which is preliminary data.</text>
</comment>
<dbReference type="Pfam" id="PF20136">
    <property type="entry name" value="DUF6526"/>
    <property type="match status" value="1"/>
</dbReference>
<gene>
    <name evidence="2" type="ORF">ACFFNY_27400</name>
</gene>
<organism evidence="2 3">
    <name type="scientific">Paenibacillus hodogayensis</name>
    <dbReference type="NCBI Taxonomy" id="279208"/>
    <lineage>
        <taxon>Bacteria</taxon>
        <taxon>Bacillati</taxon>
        <taxon>Bacillota</taxon>
        <taxon>Bacilli</taxon>
        <taxon>Bacillales</taxon>
        <taxon>Paenibacillaceae</taxon>
        <taxon>Paenibacillus</taxon>
    </lineage>
</organism>
<keyword evidence="1" id="KW-0472">Membrane</keyword>
<evidence type="ECO:0000256" key="1">
    <source>
        <dbReference type="SAM" id="Phobius"/>
    </source>
</evidence>
<feature type="transmembrane region" description="Helical" evidence="1">
    <location>
        <begin position="45"/>
        <end position="64"/>
    </location>
</feature>
<reference evidence="2 3" key="1">
    <citation type="submission" date="2024-09" db="EMBL/GenBank/DDBJ databases">
        <authorList>
            <person name="Sun Q."/>
            <person name="Mori K."/>
        </authorList>
    </citation>
    <scope>NUCLEOTIDE SEQUENCE [LARGE SCALE GENOMIC DNA]</scope>
    <source>
        <strain evidence="2 3">JCM 12520</strain>
    </source>
</reference>
<keyword evidence="1" id="KW-1133">Transmembrane helix</keyword>
<dbReference type="RefSeq" id="WP_344908104.1">
    <property type="nucleotide sequence ID" value="NZ_BAAAYO010000006.1"/>
</dbReference>
<evidence type="ECO:0000313" key="3">
    <source>
        <dbReference type="Proteomes" id="UP001589619"/>
    </source>
</evidence>
<dbReference type="Proteomes" id="UP001589619">
    <property type="component" value="Unassembled WGS sequence"/>
</dbReference>
<accession>A0ABV5W4V8</accession>
<keyword evidence="1" id="KW-0812">Transmembrane</keyword>
<evidence type="ECO:0000313" key="2">
    <source>
        <dbReference type="EMBL" id="MFB9755318.1"/>
    </source>
</evidence>
<name>A0ABV5W4V8_9BACL</name>
<protein>
    <submittedName>
        <fullName evidence="2">DUF6526 family protein</fullName>
    </submittedName>
</protein>
<feature type="transmembrane region" description="Helical" evidence="1">
    <location>
        <begin position="21"/>
        <end position="39"/>
    </location>
</feature>
<sequence>MSKSKPQSYESHAQFTPLYHYILAPISLLMFVGAVIYLFRERFSFLAILAFAISLCIMLLVGVVRQFATRLQDRSILHEENFRHFRLTGKPLDSRLTLPQIIALRFAGEEEFLQLCKKAAETGMESKEIKKSIKQWRADHYRV</sequence>
<dbReference type="InterPro" id="IPR045385">
    <property type="entry name" value="DUF6526"/>
</dbReference>
<proteinExistence type="predicted"/>
<dbReference type="EMBL" id="JBHMAG010000018">
    <property type="protein sequence ID" value="MFB9755318.1"/>
    <property type="molecule type" value="Genomic_DNA"/>
</dbReference>
<keyword evidence="3" id="KW-1185">Reference proteome</keyword>